<evidence type="ECO:0000256" key="6">
    <source>
        <dbReference type="SAM" id="MobiDB-lite"/>
    </source>
</evidence>
<evidence type="ECO:0000313" key="9">
    <source>
        <dbReference type="Proteomes" id="UP000564573"/>
    </source>
</evidence>
<dbReference type="PANTHER" id="PTHR42953">
    <property type="entry name" value="HIGH-AFFINITY ZINC UPTAKE SYSTEM PROTEIN ZNUA-RELATED"/>
    <property type="match status" value="1"/>
</dbReference>
<dbReference type="AlphaFoldDB" id="A0A839XQM7"/>
<dbReference type="Pfam" id="PF01297">
    <property type="entry name" value="ZnuA"/>
    <property type="match status" value="1"/>
</dbReference>
<dbReference type="GO" id="GO:0007155">
    <property type="term" value="P:cell adhesion"/>
    <property type="evidence" value="ECO:0007669"/>
    <property type="project" value="InterPro"/>
</dbReference>
<keyword evidence="9" id="KW-1185">Reference proteome</keyword>
<dbReference type="GO" id="GO:0046872">
    <property type="term" value="F:metal ion binding"/>
    <property type="evidence" value="ECO:0007669"/>
    <property type="project" value="UniProtKB-KW"/>
</dbReference>
<comment type="subcellular location">
    <subcellularLocation>
        <location evidence="1">Cell envelope</location>
    </subcellularLocation>
</comment>
<evidence type="ECO:0000256" key="5">
    <source>
        <dbReference type="RuleBase" id="RU003512"/>
    </source>
</evidence>
<reference evidence="8 9" key="1">
    <citation type="submission" date="2020-08" db="EMBL/GenBank/DDBJ databases">
        <title>Sequencing the genomes of 1000 actinobacteria strains.</title>
        <authorList>
            <person name="Klenk H.-P."/>
        </authorList>
    </citation>
    <scope>NUCLEOTIDE SEQUENCE [LARGE SCALE GENOMIC DNA]</scope>
    <source>
        <strain evidence="8 9">DSM 45267</strain>
    </source>
</reference>
<sequence>MDDTGDGHIATATADERHRRAQRRSRARKRDRRTLVTLGVVFVLAISGAVGYALQPVGAVGPVGGDDPLRLVTTTTFLDDTVRHIGGEDVETVRLMGPGVDPHLYQAKAGDLREMRRADAVIAVGLYLEGSLQQTLDEVGRTKPVLLAGEAVPADELLSPPADAAPEEEHDPHIWHDPALWTHVVDAVAERLAELDPDHAADYRRRGAAYNDEIRAAADAVQRTIDRIPADRRTLVTSHDAFRYFGDAFGMDVVAIQGISTQQEATTADVARVAELLADENLPAVFLETSVSRQTVDSMIAAARHRGGDVRVGGELYSDSTGPDGSYLGMLRANAATLAEGLK</sequence>
<evidence type="ECO:0000256" key="3">
    <source>
        <dbReference type="ARBA" id="ARBA00022723"/>
    </source>
</evidence>
<dbReference type="InterPro" id="IPR050492">
    <property type="entry name" value="Bact_metal-bind_prot9"/>
</dbReference>
<evidence type="ECO:0000256" key="2">
    <source>
        <dbReference type="ARBA" id="ARBA00022448"/>
    </source>
</evidence>
<dbReference type="InterPro" id="IPR006129">
    <property type="entry name" value="AdhesinB"/>
</dbReference>
<keyword evidence="7" id="KW-0472">Membrane</keyword>
<feature type="compositionally biased region" description="Basic residues" evidence="6">
    <location>
        <begin position="19"/>
        <end position="29"/>
    </location>
</feature>
<dbReference type="Proteomes" id="UP000564573">
    <property type="component" value="Unassembled WGS sequence"/>
</dbReference>
<feature type="transmembrane region" description="Helical" evidence="7">
    <location>
        <begin position="34"/>
        <end position="54"/>
    </location>
</feature>
<dbReference type="GO" id="GO:0030001">
    <property type="term" value="P:metal ion transport"/>
    <property type="evidence" value="ECO:0007669"/>
    <property type="project" value="InterPro"/>
</dbReference>
<evidence type="ECO:0000313" key="8">
    <source>
        <dbReference type="EMBL" id="MBB3662225.1"/>
    </source>
</evidence>
<keyword evidence="4" id="KW-0732">Signal</keyword>
<dbReference type="RefSeq" id="WP_183779818.1">
    <property type="nucleotide sequence ID" value="NZ_JACIBS010000001.1"/>
</dbReference>
<evidence type="ECO:0000256" key="1">
    <source>
        <dbReference type="ARBA" id="ARBA00004196"/>
    </source>
</evidence>
<keyword evidence="7" id="KW-1133">Transmembrane helix</keyword>
<proteinExistence type="inferred from homology"/>
<comment type="caution">
    <text evidence="8">The sequence shown here is derived from an EMBL/GenBank/DDBJ whole genome shotgun (WGS) entry which is preliminary data.</text>
</comment>
<dbReference type="EMBL" id="JACIBS010000001">
    <property type="protein sequence ID" value="MBB3662225.1"/>
    <property type="molecule type" value="Genomic_DNA"/>
</dbReference>
<comment type="similarity">
    <text evidence="5">Belongs to the bacterial solute-binding protein 9 family.</text>
</comment>
<dbReference type="SUPFAM" id="SSF53807">
    <property type="entry name" value="Helical backbone' metal receptor"/>
    <property type="match status" value="1"/>
</dbReference>
<feature type="region of interest" description="Disordered" evidence="6">
    <location>
        <begin position="1"/>
        <end position="29"/>
    </location>
</feature>
<keyword evidence="2 5" id="KW-0813">Transport</keyword>
<dbReference type="PRINTS" id="PR00691">
    <property type="entry name" value="ADHESINB"/>
</dbReference>
<dbReference type="Gene3D" id="3.40.50.1980">
    <property type="entry name" value="Nitrogenase molybdenum iron protein domain"/>
    <property type="match status" value="2"/>
</dbReference>
<dbReference type="PRINTS" id="PR00690">
    <property type="entry name" value="ADHESNFAMILY"/>
</dbReference>
<protein>
    <submittedName>
        <fullName evidence="8">Manganese/zinc/iron transport system substrate-binding protein</fullName>
    </submittedName>
</protein>
<dbReference type="InterPro" id="IPR006128">
    <property type="entry name" value="Lipoprotein_PsaA-like"/>
</dbReference>
<name>A0A839XQM7_9PSEU</name>
<evidence type="ECO:0000256" key="7">
    <source>
        <dbReference type="SAM" id="Phobius"/>
    </source>
</evidence>
<evidence type="ECO:0000256" key="4">
    <source>
        <dbReference type="ARBA" id="ARBA00022729"/>
    </source>
</evidence>
<dbReference type="PANTHER" id="PTHR42953:SF1">
    <property type="entry name" value="METAL-BINDING PROTEIN HI_0362-RELATED"/>
    <property type="match status" value="1"/>
</dbReference>
<keyword evidence="7" id="KW-0812">Transmembrane</keyword>
<dbReference type="InterPro" id="IPR006127">
    <property type="entry name" value="ZnuA-like"/>
</dbReference>
<organism evidence="8 9">
    <name type="scientific">Prauserella sediminis</name>
    <dbReference type="NCBI Taxonomy" id="577680"/>
    <lineage>
        <taxon>Bacteria</taxon>
        <taxon>Bacillati</taxon>
        <taxon>Actinomycetota</taxon>
        <taxon>Actinomycetes</taxon>
        <taxon>Pseudonocardiales</taxon>
        <taxon>Pseudonocardiaceae</taxon>
        <taxon>Prauserella</taxon>
        <taxon>Prauserella salsuginis group</taxon>
    </lineage>
</organism>
<accession>A0A839XQM7</accession>
<keyword evidence="3" id="KW-0479">Metal-binding</keyword>
<gene>
    <name evidence="8" type="ORF">FB384_001129</name>
</gene>
<dbReference type="GO" id="GO:0030313">
    <property type="term" value="C:cell envelope"/>
    <property type="evidence" value="ECO:0007669"/>
    <property type="project" value="UniProtKB-SubCell"/>
</dbReference>